<name>A0A4C1YVB2_EUMVA</name>
<feature type="compositionally biased region" description="Basic and acidic residues" evidence="1">
    <location>
        <begin position="47"/>
        <end position="78"/>
    </location>
</feature>
<dbReference type="AlphaFoldDB" id="A0A4C1YVB2"/>
<organism evidence="2 3">
    <name type="scientific">Eumeta variegata</name>
    <name type="common">Bagworm moth</name>
    <name type="synonym">Eumeta japonica</name>
    <dbReference type="NCBI Taxonomy" id="151549"/>
    <lineage>
        <taxon>Eukaryota</taxon>
        <taxon>Metazoa</taxon>
        <taxon>Ecdysozoa</taxon>
        <taxon>Arthropoda</taxon>
        <taxon>Hexapoda</taxon>
        <taxon>Insecta</taxon>
        <taxon>Pterygota</taxon>
        <taxon>Neoptera</taxon>
        <taxon>Endopterygota</taxon>
        <taxon>Lepidoptera</taxon>
        <taxon>Glossata</taxon>
        <taxon>Ditrysia</taxon>
        <taxon>Tineoidea</taxon>
        <taxon>Psychidae</taxon>
        <taxon>Oiketicinae</taxon>
        <taxon>Eumeta</taxon>
    </lineage>
</organism>
<dbReference type="EMBL" id="BGZK01001452">
    <property type="protein sequence ID" value="GBP80246.1"/>
    <property type="molecule type" value="Genomic_DNA"/>
</dbReference>
<accession>A0A4C1YVB2</accession>
<protein>
    <submittedName>
        <fullName evidence="2">Uncharacterized protein</fullName>
    </submittedName>
</protein>
<comment type="caution">
    <text evidence="2">The sequence shown here is derived from an EMBL/GenBank/DDBJ whole genome shotgun (WGS) entry which is preliminary data.</text>
</comment>
<feature type="region of interest" description="Disordered" evidence="1">
    <location>
        <begin position="1"/>
        <end position="106"/>
    </location>
</feature>
<evidence type="ECO:0000313" key="3">
    <source>
        <dbReference type="Proteomes" id="UP000299102"/>
    </source>
</evidence>
<evidence type="ECO:0000256" key="1">
    <source>
        <dbReference type="SAM" id="MobiDB-lite"/>
    </source>
</evidence>
<feature type="compositionally biased region" description="Basic residues" evidence="1">
    <location>
        <begin position="31"/>
        <end position="40"/>
    </location>
</feature>
<evidence type="ECO:0000313" key="2">
    <source>
        <dbReference type="EMBL" id="GBP80246.1"/>
    </source>
</evidence>
<gene>
    <name evidence="2" type="ORF">EVAR_48602_1</name>
</gene>
<feature type="compositionally biased region" description="Polar residues" evidence="1">
    <location>
        <begin position="79"/>
        <end position="99"/>
    </location>
</feature>
<keyword evidence="3" id="KW-1185">Reference proteome</keyword>
<dbReference type="Proteomes" id="UP000299102">
    <property type="component" value="Unassembled WGS sequence"/>
</dbReference>
<sequence>MRHSGGGGPVARTRRGTAPMFSVIQKPATMKGRHQFRRRFSLQPSFMKEDHDDERRPHSPYRNKDRDQDRDSGRDFDRWQTTNNTTLSNAVQRRNNPQTVPGPRRLGGLIRAILSCQIGPRPAAPPRYCPLARN</sequence>
<dbReference type="OrthoDB" id="7481184at2759"/>
<proteinExistence type="predicted"/>
<reference evidence="2 3" key="1">
    <citation type="journal article" date="2019" name="Commun. Biol.">
        <title>The bagworm genome reveals a unique fibroin gene that provides high tensile strength.</title>
        <authorList>
            <person name="Kono N."/>
            <person name="Nakamura H."/>
            <person name="Ohtoshi R."/>
            <person name="Tomita M."/>
            <person name="Numata K."/>
            <person name="Arakawa K."/>
        </authorList>
    </citation>
    <scope>NUCLEOTIDE SEQUENCE [LARGE SCALE GENOMIC DNA]</scope>
</reference>